<dbReference type="PROSITE" id="PS00698">
    <property type="entry name" value="GH9_3"/>
    <property type="match status" value="1"/>
</dbReference>
<dbReference type="SUPFAM" id="SSF81296">
    <property type="entry name" value="E set domains"/>
    <property type="match status" value="1"/>
</dbReference>
<dbReference type="CDD" id="cd02850">
    <property type="entry name" value="E_set_Cellulase_N"/>
    <property type="match status" value="1"/>
</dbReference>
<dbReference type="Pfam" id="PF00759">
    <property type="entry name" value="Glyco_hydro_9"/>
    <property type="match status" value="1"/>
</dbReference>
<name>A0A7W9EUF3_9SPHN</name>
<keyword evidence="3 6" id="KW-0119">Carbohydrate metabolism</keyword>
<dbReference type="InterPro" id="IPR008928">
    <property type="entry name" value="6-hairpin_glycosidase_sf"/>
</dbReference>
<organism evidence="10 11">
    <name type="scientific">Sphingomonas aerophila</name>
    <dbReference type="NCBI Taxonomy" id="1344948"/>
    <lineage>
        <taxon>Bacteria</taxon>
        <taxon>Pseudomonadati</taxon>
        <taxon>Pseudomonadota</taxon>
        <taxon>Alphaproteobacteria</taxon>
        <taxon>Sphingomonadales</taxon>
        <taxon>Sphingomonadaceae</taxon>
        <taxon>Sphingomonas</taxon>
    </lineage>
</organism>
<dbReference type="InterPro" id="IPR012341">
    <property type="entry name" value="6hp_glycosidase-like_sf"/>
</dbReference>
<evidence type="ECO:0000256" key="2">
    <source>
        <dbReference type="ARBA" id="ARBA00022801"/>
    </source>
</evidence>
<dbReference type="InterPro" id="IPR013783">
    <property type="entry name" value="Ig-like_fold"/>
</dbReference>
<protein>
    <recommendedName>
        <fullName evidence="7">Endoglucanase</fullName>
        <ecNumber evidence="7">3.2.1.4</ecNumber>
    </recommendedName>
</protein>
<dbReference type="Proteomes" id="UP000546200">
    <property type="component" value="Unassembled WGS sequence"/>
</dbReference>
<evidence type="ECO:0000259" key="8">
    <source>
        <dbReference type="Pfam" id="PF00759"/>
    </source>
</evidence>
<feature type="active site" evidence="6">
    <location>
        <position position="592"/>
    </location>
</feature>
<gene>
    <name evidence="10" type="ORF">FHS94_001972</name>
</gene>
<dbReference type="GO" id="GO:0030245">
    <property type="term" value="P:cellulose catabolic process"/>
    <property type="evidence" value="ECO:0007669"/>
    <property type="project" value="UniProtKB-KW"/>
</dbReference>
<feature type="active site" evidence="6">
    <location>
        <position position="583"/>
    </location>
</feature>
<reference evidence="10 11" key="1">
    <citation type="submission" date="2020-08" db="EMBL/GenBank/DDBJ databases">
        <title>Genomic Encyclopedia of Type Strains, Phase IV (KMG-IV): sequencing the most valuable type-strain genomes for metagenomic binning, comparative biology and taxonomic classification.</title>
        <authorList>
            <person name="Goeker M."/>
        </authorList>
    </citation>
    <scope>NUCLEOTIDE SEQUENCE [LARGE SCALE GENOMIC DNA]</scope>
    <source>
        <strain evidence="10 11">DSM 100044</strain>
    </source>
</reference>
<dbReference type="InterPro" id="IPR004197">
    <property type="entry name" value="Cellulase_Ig-like"/>
</dbReference>
<feature type="chain" id="PRO_5031608567" description="Endoglucanase" evidence="7">
    <location>
        <begin position="24"/>
        <end position="623"/>
    </location>
</feature>
<evidence type="ECO:0000259" key="9">
    <source>
        <dbReference type="Pfam" id="PF02927"/>
    </source>
</evidence>
<keyword evidence="2 6" id="KW-0378">Hydrolase</keyword>
<keyword evidence="11" id="KW-1185">Reference proteome</keyword>
<dbReference type="Gene3D" id="1.50.10.10">
    <property type="match status" value="1"/>
</dbReference>
<dbReference type="SUPFAM" id="SSF48208">
    <property type="entry name" value="Six-hairpin glycosidases"/>
    <property type="match status" value="1"/>
</dbReference>
<evidence type="ECO:0000256" key="5">
    <source>
        <dbReference type="ARBA" id="ARBA00023326"/>
    </source>
</evidence>
<dbReference type="PANTHER" id="PTHR22298">
    <property type="entry name" value="ENDO-1,4-BETA-GLUCANASE"/>
    <property type="match status" value="1"/>
</dbReference>
<feature type="signal peptide" evidence="7">
    <location>
        <begin position="1"/>
        <end position="23"/>
    </location>
</feature>
<dbReference type="AlphaFoldDB" id="A0A7W9EUF3"/>
<feature type="domain" description="Cellulase Ig-like" evidence="9">
    <location>
        <begin position="29"/>
        <end position="109"/>
    </location>
</feature>
<evidence type="ECO:0000256" key="6">
    <source>
        <dbReference type="PROSITE-ProRule" id="PRU10060"/>
    </source>
</evidence>
<comment type="catalytic activity">
    <reaction evidence="7">
        <text>Endohydrolysis of (1-&gt;4)-beta-D-glucosidic linkages in cellulose, lichenin and cereal beta-D-glucans.</text>
        <dbReference type="EC" id="3.2.1.4"/>
    </reaction>
</comment>
<keyword evidence="7" id="KW-0136">Cellulose degradation</keyword>
<dbReference type="GO" id="GO:0008810">
    <property type="term" value="F:cellulase activity"/>
    <property type="evidence" value="ECO:0007669"/>
    <property type="project" value="UniProtKB-EC"/>
</dbReference>
<comment type="similarity">
    <text evidence="1 6 7">Belongs to the glycosyl hydrolase 9 (cellulase E) family.</text>
</comment>
<dbReference type="InterPro" id="IPR001701">
    <property type="entry name" value="Glyco_hydro_9"/>
</dbReference>
<dbReference type="Pfam" id="PF02927">
    <property type="entry name" value="CelD_N"/>
    <property type="match status" value="1"/>
</dbReference>
<dbReference type="Gene3D" id="2.60.40.10">
    <property type="entry name" value="Immunoglobulins"/>
    <property type="match status" value="1"/>
</dbReference>
<evidence type="ECO:0000256" key="1">
    <source>
        <dbReference type="ARBA" id="ARBA00007072"/>
    </source>
</evidence>
<evidence type="ECO:0000256" key="7">
    <source>
        <dbReference type="RuleBase" id="RU361166"/>
    </source>
</evidence>
<dbReference type="InterPro" id="IPR033126">
    <property type="entry name" value="Glyco_hydro_9_Asp/Glu_AS"/>
</dbReference>
<accession>A0A7W9EUF3</accession>
<dbReference type="InterPro" id="IPR014756">
    <property type="entry name" value="Ig_E-set"/>
</dbReference>
<evidence type="ECO:0000256" key="3">
    <source>
        <dbReference type="ARBA" id="ARBA00023277"/>
    </source>
</evidence>
<keyword evidence="5 6" id="KW-0624">Polysaccharide degradation</keyword>
<evidence type="ECO:0000313" key="10">
    <source>
        <dbReference type="EMBL" id="MBB5715131.1"/>
    </source>
</evidence>
<keyword evidence="4 6" id="KW-0326">Glycosidase</keyword>
<sequence length="623" mass="67057">MRPVFLAAMPFVAPLLLGTATSAQTTSSAPAILIGQLGFETTGPKLAIVESASPTPLNWTLLDRAGRTVASGRTTPFGRDPGSGRPVHRVDISSFRQAGDGYQLRVAGVAGTSDRFAIGPRPFARLPAAAMAFFYQQRSGVPIERAYVERPDLARPAGHTDETVTCFAKTDERGTKWPGCTYRLTTTGGWYDAGDQGKYVVNGGISTWTLLDLHQRLSAWGRPYLFADGTLQLPERGNGADDLLDEARVEVKFLLSMQIPDGARLKVPVDPMAAKPVFQEIDAGGLAHTKVADEHWTALPTAPAEDKEPRWLYPPSTAATLNLAAVAAQAARVYRASDPAFADTALKAAQRAWAAAERHPKLVASPTFTGSGGYGDRDWSDERFWAAAELYATTGDPRFAAVIDGSPYLNTPNDDLSWGKLDQAGLFTLATVATRLSAPTRARVRAALIGRADALMGERMTSGYRLPLAGDRFGWGSTSTLLNRAMLLGVVYQLTGKAGYRDAAVDTLDWVLGRNALGQSFVTGVGTRPMRFPHHRFWHPTDPRYPAPPSGVLSGGPNSTSLDADPIAKTFKGRCTGMTCWTDDWRAYSMNEVAINWNAPLVWVSAFLDATGSGQARSRVPAS</sequence>
<proteinExistence type="inferred from homology"/>
<comment type="caution">
    <text evidence="10">The sequence shown here is derived from an EMBL/GenBank/DDBJ whole genome shotgun (WGS) entry which is preliminary data.</text>
</comment>
<evidence type="ECO:0000256" key="4">
    <source>
        <dbReference type="ARBA" id="ARBA00023295"/>
    </source>
</evidence>
<keyword evidence="7" id="KW-0732">Signal</keyword>
<dbReference type="EC" id="3.2.1.4" evidence="7"/>
<feature type="domain" description="Glycoside hydrolase family 9" evidence="8">
    <location>
        <begin position="126"/>
        <end position="604"/>
    </location>
</feature>
<evidence type="ECO:0000313" key="11">
    <source>
        <dbReference type="Proteomes" id="UP000546200"/>
    </source>
</evidence>
<dbReference type="EMBL" id="JACIJK010000005">
    <property type="protein sequence ID" value="MBB5715131.1"/>
    <property type="molecule type" value="Genomic_DNA"/>
</dbReference>